<dbReference type="Proteomes" id="UP001195965">
    <property type="component" value="Chromosome"/>
</dbReference>
<name>A0ACD5HJA1_9PROT</name>
<proteinExistence type="predicted"/>
<keyword evidence="2" id="KW-1185">Reference proteome</keyword>
<evidence type="ECO:0000313" key="2">
    <source>
        <dbReference type="Proteomes" id="UP001195965"/>
    </source>
</evidence>
<sequence>MLKNTRFGLGIYTWFTAFLFYSGISSFIFFPMFAFLIPGNGFSFPGENIICTTFQAINIYSYGSFDPGISKTFFSIGFIYFLVLFFGTMTTFFIDLEKKEECLLVANISKLKFTKKSHFFYATAFMIFSNIFLVINNFDLLSRKNSAGVFTGHGLSLQDLISYPSAYTNYFLPMYHSRIGLATSGTLLILVGYVSIVGIPFTLRALRCFILANY</sequence>
<protein>
    <submittedName>
        <fullName evidence="1">Uncharacterized protein</fullName>
    </submittedName>
</protein>
<accession>A0ACD5HJA1</accession>
<reference evidence="1 2" key="1">
    <citation type="journal article" date="2021" name="ISME J.">
        <title>Genomic evolution of the class Acidithiobacillia: deep-branching Proteobacteria living in extreme acidic conditions.</title>
        <authorList>
            <person name="Moya-Beltran A."/>
            <person name="Beard S."/>
            <person name="Rojas-Villalobos C."/>
            <person name="Issotta F."/>
            <person name="Gallardo Y."/>
            <person name="Ulloa R."/>
            <person name="Giaveno A."/>
            <person name="Degli Esposti M."/>
            <person name="Johnson D.B."/>
            <person name="Quatrini R."/>
        </authorList>
    </citation>
    <scope>NUCLEOTIDE SEQUENCE [LARGE SCALE GENOMIC DNA]</scope>
    <source>
        <strain evidence="1 2">GG1-14</strain>
    </source>
</reference>
<evidence type="ECO:0000313" key="1">
    <source>
        <dbReference type="EMBL" id="XRI74636.1"/>
    </source>
</evidence>
<dbReference type="EMBL" id="CP127526">
    <property type="protein sequence ID" value="XRI74636.1"/>
    <property type="molecule type" value="Genomic_DNA"/>
</dbReference>
<gene>
    <name evidence="1" type="ORF">HHS34_005440</name>
</gene>
<organism evidence="1 2">
    <name type="scientific">Acidithiobacillus montserratensis</name>
    <dbReference type="NCBI Taxonomy" id="2729135"/>
    <lineage>
        <taxon>Bacteria</taxon>
        <taxon>Pseudomonadati</taxon>
        <taxon>Pseudomonadota</taxon>
        <taxon>Acidithiobacillia</taxon>
        <taxon>Acidithiobacillales</taxon>
        <taxon>Acidithiobacillaceae</taxon>
        <taxon>Acidithiobacillus</taxon>
    </lineage>
</organism>